<keyword evidence="5" id="KW-0346">Stress response</keyword>
<evidence type="ECO:0000313" key="6">
    <source>
        <dbReference type="Proteomes" id="UP000199445"/>
    </source>
</evidence>
<evidence type="ECO:0000256" key="2">
    <source>
        <dbReference type="ARBA" id="ARBA00022729"/>
    </source>
</evidence>
<dbReference type="InterPro" id="IPR038670">
    <property type="entry name" value="HslJ-like_sf"/>
</dbReference>
<dbReference type="Proteomes" id="UP000199445">
    <property type="component" value="Unassembled WGS sequence"/>
</dbReference>
<dbReference type="OrthoDB" id="5348860at2"/>
<dbReference type="InterPro" id="IPR053147">
    <property type="entry name" value="Hsp_HslJ-like"/>
</dbReference>
<dbReference type="PANTHER" id="PTHR35535">
    <property type="entry name" value="HEAT SHOCK PROTEIN HSLJ"/>
    <property type="match status" value="1"/>
</dbReference>
<evidence type="ECO:0000313" key="5">
    <source>
        <dbReference type="EMBL" id="SFK02129.1"/>
    </source>
</evidence>
<dbReference type="Pfam" id="PF03724">
    <property type="entry name" value="META"/>
    <property type="match status" value="1"/>
</dbReference>
<gene>
    <name evidence="5" type="ORF">SAMN05216429_10915</name>
</gene>
<dbReference type="EMBL" id="FOSC01000009">
    <property type="protein sequence ID" value="SFK02129.1"/>
    <property type="molecule type" value="Genomic_DNA"/>
</dbReference>
<evidence type="ECO:0000256" key="1">
    <source>
        <dbReference type="ARBA" id="ARBA00017922"/>
    </source>
</evidence>
<dbReference type="AlphaFoldDB" id="A0A1I3W4B4"/>
<organism evidence="5 6">
    <name type="scientific">Marinobacter persicus</name>
    <dbReference type="NCBI Taxonomy" id="930118"/>
    <lineage>
        <taxon>Bacteria</taxon>
        <taxon>Pseudomonadati</taxon>
        <taxon>Pseudomonadota</taxon>
        <taxon>Gammaproteobacteria</taxon>
        <taxon>Pseudomonadales</taxon>
        <taxon>Marinobacteraceae</taxon>
        <taxon>Marinobacter</taxon>
    </lineage>
</organism>
<dbReference type="RefSeq" id="WP_091705394.1">
    <property type="nucleotide sequence ID" value="NZ_BMYN01000005.1"/>
</dbReference>
<evidence type="ECO:0000256" key="3">
    <source>
        <dbReference type="SAM" id="SignalP"/>
    </source>
</evidence>
<dbReference type="Gene3D" id="2.40.128.270">
    <property type="match status" value="1"/>
</dbReference>
<feature type="chain" id="PRO_5011779127" description="Type IV secretion system putative lipoprotein virB7" evidence="3">
    <location>
        <begin position="19"/>
        <end position="136"/>
    </location>
</feature>
<accession>A0A1I3W4B4</accession>
<feature type="signal peptide" evidence="3">
    <location>
        <begin position="1"/>
        <end position="18"/>
    </location>
</feature>
<dbReference type="InterPro" id="IPR005184">
    <property type="entry name" value="DUF306_Meta_HslJ"/>
</dbReference>
<name>A0A1I3W4B4_9GAMM</name>
<dbReference type="PROSITE" id="PS51257">
    <property type="entry name" value="PROKAR_LIPOPROTEIN"/>
    <property type="match status" value="1"/>
</dbReference>
<sequence>MKKILFTALAATALAGCATQSDQEAVVTVDQLTGQQWVVEDINGEGIIDNSRVTLNFTEENRVAGEATCNQYFARYSVEGQTLNIEKAATTMMACPEALMNQERRFLEALQNVRSFELDDTNALVLTGEGSRILAR</sequence>
<dbReference type="Pfam" id="PF08139">
    <property type="entry name" value="LPAM_1"/>
    <property type="match status" value="1"/>
</dbReference>
<feature type="domain" description="DUF306" evidence="4">
    <location>
        <begin position="31"/>
        <end position="131"/>
    </location>
</feature>
<evidence type="ECO:0000259" key="4">
    <source>
        <dbReference type="Pfam" id="PF03724"/>
    </source>
</evidence>
<reference evidence="5 6" key="1">
    <citation type="submission" date="2016-10" db="EMBL/GenBank/DDBJ databases">
        <authorList>
            <person name="de Groot N.N."/>
        </authorList>
    </citation>
    <scope>NUCLEOTIDE SEQUENCE [LARGE SCALE GENOMIC DNA]</scope>
    <source>
        <strain evidence="5 6">IBRC-M 10445</strain>
    </source>
</reference>
<proteinExistence type="predicted"/>
<keyword evidence="6" id="KW-1185">Reference proteome</keyword>
<dbReference type="PANTHER" id="PTHR35535:SF1">
    <property type="entry name" value="HEAT SHOCK PROTEIN HSLJ"/>
    <property type="match status" value="1"/>
</dbReference>
<dbReference type="InterPro" id="IPR012640">
    <property type="entry name" value="Membr_lipoprot_lipid_attach_CS"/>
</dbReference>
<keyword evidence="2 3" id="KW-0732">Signal</keyword>
<protein>
    <recommendedName>
        <fullName evidence="1">Type IV secretion system putative lipoprotein virB7</fullName>
    </recommendedName>
</protein>